<dbReference type="EMBL" id="NAJP01000043">
    <property type="protein sequence ID" value="TKA38757.1"/>
    <property type="molecule type" value="Genomic_DNA"/>
</dbReference>
<dbReference type="Proteomes" id="UP000310066">
    <property type="component" value="Unassembled WGS sequence"/>
</dbReference>
<dbReference type="AlphaFoldDB" id="A0A4U0US56"/>
<dbReference type="STRING" id="329885.A0A4U0US56"/>
<dbReference type="InterPro" id="IPR011990">
    <property type="entry name" value="TPR-like_helical_dom_sf"/>
</dbReference>
<accession>A0A4U0US56</accession>
<feature type="region of interest" description="Disordered" evidence="1">
    <location>
        <begin position="160"/>
        <end position="179"/>
    </location>
</feature>
<sequence>MPDINHFSDSEESFHSFDDNEPSPPGSPPRPSPTQTSDQTETRLPLTESKGSRRRASSSTKKPAPAKYPIERFPAAEEAALLSTSNTLKTTANSLFGTASYQNAIQTYDKALASCPNYLDYELAVLRSNIAACHLKLEEWQDCVDSATKGLEGLERLEPLPKPIKKPKSGVTATSQQQTLSLEDNDQPVIEEVTDDLEARIAHLETTGHTLPQVRNLQIKLLTRRAKAQVQLATWASLQAADEDYAILLHPTMQASLSSTDKRHVLDSARALTPLLKAAQEREMGEMMGKLKGLGNSLLGNFGLSTDNFQFVKDEKTGGYSMNFDQNAGKK</sequence>
<evidence type="ECO:0000313" key="3">
    <source>
        <dbReference type="Proteomes" id="UP000310066"/>
    </source>
</evidence>
<comment type="caution">
    <text evidence="2">The sequence shown here is derived from an EMBL/GenBank/DDBJ whole genome shotgun (WGS) entry which is preliminary data.</text>
</comment>
<protein>
    <recommendedName>
        <fullName evidence="4">Tetratricopeptide repeat protein 1</fullName>
    </recommendedName>
</protein>
<proteinExistence type="predicted"/>
<dbReference type="OrthoDB" id="1872379at2759"/>
<feature type="compositionally biased region" description="Pro residues" evidence="1">
    <location>
        <begin position="22"/>
        <end position="32"/>
    </location>
</feature>
<dbReference type="PANTHER" id="PTHR46014:SF1">
    <property type="entry name" value="TETRATRICOPEPTIDE REPEAT PROTEIN 1"/>
    <property type="match status" value="1"/>
</dbReference>
<feature type="region of interest" description="Disordered" evidence="1">
    <location>
        <begin position="1"/>
        <end position="70"/>
    </location>
</feature>
<dbReference type="Gene3D" id="1.25.40.10">
    <property type="entry name" value="Tetratricopeptide repeat domain"/>
    <property type="match status" value="1"/>
</dbReference>
<evidence type="ECO:0008006" key="4">
    <source>
        <dbReference type="Google" id="ProtNLM"/>
    </source>
</evidence>
<evidence type="ECO:0000313" key="2">
    <source>
        <dbReference type="EMBL" id="TKA38757.1"/>
    </source>
</evidence>
<feature type="compositionally biased region" description="Basic and acidic residues" evidence="1">
    <location>
        <begin position="1"/>
        <end position="18"/>
    </location>
</feature>
<dbReference type="PANTHER" id="PTHR46014">
    <property type="entry name" value="TETRATRICOPEPTIDE REPEAT PROTEIN 1"/>
    <property type="match status" value="1"/>
</dbReference>
<dbReference type="InterPro" id="IPR052769">
    <property type="entry name" value="TPR_domain_protein"/>
</dbReference>
<gene>
    <name evidence="2" type="ORF">B0A54_08721</name>
</gene>
<organism evidence="2 3">
    <name type="scientific">Friedmanniomyces endolithicus</name>
    <dbReference type="NCBI Taxonomy" id="329885"/>
    <lineage>
        <taxon>Eukaryota</taxon>
        <taxon>Fungi</taxon>
        <taxon>Dikarya</taxon>
        <taxon>Ascomycota</taxon>
        <taxon>Pezizomycotina</taxon>
        <taxon>Dothideomycetes</taxon>
        <taxon>Dothideomycetidae</taxon>
        <taxon>Mycosphaerellales</taxon>
        <taxon>Teratosphaeriaceae</taxon>
        <taxon>Friedmanniomyces</taxon>
    </lineage>
</organism>
<dbReference type="SUPFAM" id="SSF48452">
    <property type="entry name" value="TPR-like"/>
    <property type="match status" value="1"/>
</dbReference>
<name>A0A4U0US56_9PEZI</name>
<evidence type="ECO:0000256" key="1">
    <source>
        <dbReference type="SAM" id="MobiDB-lite"/>
    </source>
</evidence>
<reference evidence="2 3" key="1">
    <citation type="submission" date="2017-03" db="EMBL/GenBank/DDBJ databases">
        <title>Genomes of endolithic fungi from Antarctica.</title>
        <authorList>
            <person name="Coleine C."/>
            <person name="Masonjones S."/>
            <person name="Stajich J.E."/>
        </authorList>
    </citation>
    <scope>NUCLEOTIDE SEQUENCE [LARGE SCALE GENOMIC DNA]</scope>
    <source>
        <strain evidence="2 3">CCFEE 5311</strain>
    </source>
</reference>